<evidence type="ECO:0000256" key="5">
    <source>
        <dbReference type="ARBA" id="ARBA00041523"/>
    </source>
</evidence>
<evidence type="ECO:0000313" key="7">
    <source>
        <dbReference type="EnsemblMetazoa" id="AALB015607-PA"/>
    </source>
</evidence>
<evidence type="ECO:0000313" key="8">
    <source>
        <dbReference type="Proteomes" id="UP000069272"/>
    </source>
</evidence>
<dbReference type="EnsemblMetazoa" id="AALB015607-RA">
    <property type="protein sequence ID" value="AALB015607-PA"/>
    <property type="gene ID" value="AALB015607"/>
</dbReference>
<dbReference type="SFLD" id="SFLDG01153">
    <property type="entry name" value="Main.4:_Theta-like"/>
    <property type="match status" value="1"/>
</dbReference>
<dbReference type="InterPro" id="IPR040079">
    <property type="entry name" value="Glutathione_S-Trfase"/>
</dbReference>
<dbReference type="VEuPathDB" id="VectorBase:AALB20_038702"/>
<dbReference type="Gene3D" id="1.20.1050.10">
    <property type="match status" value="1"/>
</dbReference>
<organism evidence="7 8">
    <name type="scientific">Anopheles albimanus</name>
    <name type="common">New world malaria mosquito</name>
    <dbReference type="NCBI Taxonomy" id="7167"/>
    <lineage>
        <taxon>Eukaryota</taxon>
        <taxon>Metazoa</taxon>
        <taxon>Ecdysozoa</taxon>
        <taxon>Arthropoda</taxon>
        <taxon>Hexapoda</taxon>
        <taxon>Insecta</taxon>
        <taxon>Pterygota</taxon>
        <taxon>Neoptera</taxon>
        <taxon>Endopterygota</taxon>
        <taxon>Diptera</taxon>
        <taxon>Nematocera</taxon>
        <taxon>Culicoidea</taxon>
        <taxon>Culicidae</taxon>
        <taxon>Anophelinae</taxon>
        <taxon>Anopheles</taxon>
    </lineage>
</organism>
<dbReference type="InterPro" id="IPR010987">
    <property type="entry name" value="Glutathione-S-Trfase_C-like"/>
</dbReference>
<proteinExistence type="inferred from homology"/>
<reference evidence="7 8" key="1">
    <citation type="journal article" date="2017" name="G3 (Bethesda)">
        <title>The Physical Genome Mapping of Anopheles albimanus Corrected Scaffold Misassemblies and Identified Interarm Rearrangements in Genus Anopheles.</title>
        <authorList>
            <person name="Artemov G.N."/>
            <person name="Peery A.N."/>
            <person name="Jiang X."/>
            <person name="Tu Z."/>
            <person name="Stegniy V.N."/>
            <person name="Sharakhova M.V."/>
            <person name="Sharakhov I.V."/>
        </authorList>
    </citation>
    <scope>NUCLEOTIDE SEQUENCE [LARGE SCALE GENOMIC DNA]</scope>
    <source>
        <strain evidence="7 8">ALBI9_A</strain>
    </source>
</reference>
<dbReference type="Pfam" id="PF13417">
    <property type="entry name" value="GST_N_3"/>
    <property type="match status" value="1"/>
</dbReference>
<dbReference type="PROSITE" id="PS50404">
    <property type="entry name" value="GST_NTER"/>
    <property type="match status" value="1"/>
</dbReference>
<dbReference type="GO" id="GO:0006749">
    <property type="term" value="P:glutathione metabolic process"/>
    <property type="evidence" value="ECO:0007669"/>
    <property type="project" value="TreeGrafter"/>
</dbReference>
<dbReference type="Pfam" id="PF13410">
    <property type="entry name" value="GST_C_2"/>
    <property type="match status" value="1"/>
</dbReference>
<dbReference type="SFLD" id="SFLDS00019">
    <property type="entry name" value="Glutathione_Transferase_(cytos"/>
    <property type="match status" value="1"/>
</dbReference>
<dbReference type="STRING" id="7167.A0A182G028"/>
<dbReference type="PROSITE" id="PS50405">
    <property type="entry name" value="GST_CTER"/>
    <property type="match status" value="1"/>
</dbReference>
<comment type="subunit">
    <text evidence="2">Homodimer.</text>
</comment>
<dbReference type="FunFam" id="1.20.1050.10:FF:000007">
    <property type="entry name" value="Glutathione S-transferase 1-1"/>
    <property type="match status" value="1"/>
</dbReference>
<dbReference type="InterPro" id="IPR036282">
    <property type="entry name" value="Glutathione-S-Trfase_C_sf"/>
</dbReference>
<comment type="similarity">
    <text evidence="1">Belongs to the GST superfamily. Theta family.</text>
</comment>
<sequence length="219" mass="24354">MLDLYYLPGSSPCRAVQMVAAAVNVPLNLKFLNLMAGEHRRPEYVKLNPQRSIPTLVDGDTVLTESRAILMYLCDRYGEKECEKGTEDSERCPWYPRDVLQRAIVNQRLFFDACVLYPRFTDLFHPVVFGGATAEPKKVAAFEGALAVLDTFLSQNTFVAGPDITIADISLFATLATACALQFQLSPFANVYRWYGAMLQQCPGASLNVVGAKDFCSYK</sequence>
<evidence type="ECO:0000256" key="2">
    <source>
        <dbReference type="ARBA" id="ARBA00011738"/>
    </source>
</evidence>
<dbReference type="InterPro" id="IPR036249">
    <property type="entry name" value="Thioredoxin-like_sf"/>
</dbReference>
<evidence type="ECO:0000256" key="1">
    <source>
        <dbReference type="ARBA" id="ARBA00009899"/>
    </source>
</evidence>
<dbReference type="SUPFAM" id="SSF47616">
    <property type="entry name" value="GST C-terminal domain-like"/>
    <property type="match status" value="1"/>
</dbReference>
<dbReference type="AlphaFoldDB" id="A0A182G028"/>
<dbReference type="GO" id="GO:0004364">
    <property type="term" value="F:glutathione transferase activity"/>
    <property type="evidence" value="ECO:0007669"/>
    <property type="project" value="UniProtKB-EC"/>
</dbReference>
<reference evidence="7" key="2">
    <citation type="submission" date="2022-08" db="UniProtKB">
        <authorList>
            <consortium name="EnsemblMetazoa"/>
        </authorList>
    </citation>
    <scope>IDENTIFICATION</scope>
    <source>
        <strain evidence="7">STECLA/ALBI9_A</strain>
    </source>
</reference>
<dbReference type="Proteomes" id="UP000069272">
    <property type="component" value="Chromosome 2R"/>
</dbReference>
<dbReference type="PANTHER" id="PTHR43969">
    <property type="entry name" value="GLUTATHIONE S TRANSFERASE D10, ISOFORM A-RELATED"/>
    <property type="match status" value="1"/>
</dbReference>
<dbReference type="Gene3D" id="3.40.30.10">
    <property type="entry name" value="Glutaredoxin"/>
    <property type="match status" value="1"/>
</dbReference>
<dbReference type="SUPFAM" id="SSF52833">
    <property type="entry name" value="Thioredoxin-like"/>
    <property type="match status" value="1"/>
</dbReference>
<comment type="catalytic activity">
    <reaction evidence="6">
        <text>RX + glutathione = an S-substituted glutathione + a halide anion + H(+)</text>
        <dbReference type="Rhea" id="RHEA:16437"/>
        <dbReference type="ChEBI" id="CHEBI:15378"/>
        <dbReference type="ChEBI" id="CHEBI:16042"/>
        <dbReference type="ChEBI" id="CHEBI:17792"/>
        <dbReference type="ChEBI" id="CHEBI:57925"/>
        <dbReference type="ChEBI" id="CHEBI:90779"/>
        <dbReference type="EC" id="2.5.1.18"/>
    </reaction>
</comment>
<dbReference type="PANTHER" id="PTHR43969:SF9">
    <property type="entry name" value="GLUTATHIONE S TRANSFERASE D10, ISOFORM A-RELATED"/>
    <property type="match status" value="1"/>
</dbReference>
<dbReference type="InterPro" id="IPR004045">
    <property type="entry name" value="Glutathione_S-Trfase_N"/>
</dbReference>
<dbReference type="EC" id="2.5.1.18" evidence="3"/>
<evidence type="ECO:0000256" key="3">
    <source>
        <dbReference type="ARBA" id="ARBA00012452"/>
    </source>
</evidence>
<dbReference type="VEuPathDB" id="VectorBase:AALB015607"/>
<dbReference type="FunFam" id="3.40.30.10:FF:000034">
    <property type="entry name" value="glutathione S-transferase 1"/>
    <property type="match status" value="1"/>
</dbReference>
<dbReference type="CDD" id="cd03177">
    <property type="entry name" value="GST_C_Delta_Epsilon"/>
    <property type="match status" value="1"/>
</dbReference>
<dbReference type="CDD" id="cd03045">
    <property type="entry name" value="GST_N_Delta_Epsilon"/>
    <property type="match status" value="1"/>
</dbReference>
<accession>A0A182G028</accession>
<keyword evidence="4" id="KW-0808">Transferase</keyword>
<keyword evidence="8" id="KW-1185">Reference proteome</keyword>
<dbReference type="SFLD" id="SFLDG00358">
    <property type="entry name" value="Main_(cytGST)"/>
    <property type="match status" value="1"/>
</dbReference>
<protein>
    <recommendedName>
        <fullName evidence="3">glutathione transferase</fullName>
        <ecNumber evidence="3">2.5.1.18</ecNumber>
    </recommendedName>
    <alternativeName>
        <fullName evidence="5">GST class-theta</fullName>
    </alternativeName>
</protein>
<evidence type="ECO:0000256" key="6">
    <source>
        <dbReference type="ARBA" id="ARBA00047960"/>
    </source>
</evidence>
<evidence type="ECO:0000256" key="4">
    <source>
        <dbReference type="ARBA" id="ARBA00022679"/>
    </source>
</evidence>
<name>A0A182G028_ANOAL</name>